<dbReference type="Gene3D" id="3.80.10.10">
    <property type="entry name" value="Ribonuclease Inhibitor"/>
    <property type="match status" value="1"/>
</dbReference>
<evidence type="ECO:0000256" key="3">
    <source>
        <dbReference type="ARBA" id="ARBA00022692"/>
    </source>
</evidence>
<dbReference type="InParanoid" id="C3XYV0"/>
<dbReference type="EMBL" id="GG666473">
    <property type="protein sequence ID" value="EEN66985.1"/>
    <property type="molecule type" value="Genomic_DNA"/>
</dbReference>
<keyword evidence="8" id="KW-0472">Membrane</keyword>
<gene>
    <name evidence="12" type="ORF">BRAFLDRAFT_96294</name>
</gene>
<dbReference type="Pfam" id="PF01463">
    <property type="entry name" value="LRRCT"/>
    <property type="match status" value="1"/>
</dbReference>
<feature type="compositionally biased region" description="Basic and acidic residues" evidence="10">
    <location>
        <begin position="521"/>
        <end position="542"/>
    </location>
</feature>
<feature type="compositionally biased region" description="Polar residues" evidence="10">
    <location>
        <begin position="355"/>
        <end position="378"/>
    </location>
</feature>
<name>C3XYV0_BRAFL</name>
<dbReference type="InterPro" id="IPR000483">
    <property type="entry name" value="Cys-rich_flank_reg_C"/>
</dbReference>
<dbReference type="InterPro" id="IPR001611">
    <property type="entry name" value="Leu-rich_rpt"/>
</dbReference>
<reference evidence="12" key="1">
    <citation type="journal article" date="2008" name="Nature">
        <title>The amphioxus genome and the evolution of the chordate karyotype.</title>
        <authorList>
            <consortium name="US DOE Joint Genome Institute (JGI-PGF)"/>
            <person name="Putnam N.H."/>
            <person name="Butts T."/>
            <person name="Ferrier D.E.K."/>
            <person name="Furlong R.F."/>
            <person name="Hellsten U."/>
            <person name="Kawashima T."/>
            <person name="Robinson-Rechavi M."/>
            <person name="Shoguchi E."/>
            <person name="Terry A."/>
            <person name="Yu J.-K."/>
            <person name="Benito-Gutierrez E.L."/>
            <person name="Dubchak I."/>
            <person name="Garcia-Fernandez J."/>
            <person name="Gibson-Brown J.J."/>
            <person name="Grigoriev I.V."/>
            <person name="Horton A.C."/>
            <person name="de Jong P.J."/>
            <person name="Jurka J."/>
            <person name="Kapitonov V.V."/>
            <person name="Kohara Y."/>
            <person name="Kuroki Y."/>
            <person name="Lindquist E."/>
            <person name="Lucas S."/>
            <person name="Osoegawa K."/>
            <person name="Pennacchio L.A."/>
            <person name="Salamov A.A."/>
            <person name="Satou Y."/>
            <person name="Sauka-Spengler T."/>
            <person name="Schmutz J."/>
            <person name="Shin-I T."/>
            <person name="Toyoda A."/>
            <person name="Bronner-Fraser M."/>
            <person name="Fujiyama A."/>
            <person name="Holland L.Z."/>
            <person name="Holland P.W.H."/>
            <person name="Satoh N."/>
            <person name="Rokhsar D.S."/>
        </authorList>
    </citation>
    <scope>NUCLEOTIDE SEQUENCE [LARGE SCALE GENOMIC DNA]</scope>
    <source>
        <strain evidence="12">S238N-H82</strain>
        <tissue evidence="12">Testes</tissue>
    </source>
</reference>
<keyword evidence="9" id="KW-1015">Disulfide bond</keyword>
<keyword evidence="6" id="KW-0130">Cell adhesion</keyword>
<feature type="domain" description="LRRCT" evidence="11">
    <location>
        <begin position="109"/>
        <end position="158"/>
    </location>
</feature>
<dbReference type="AlphaFoldDB" id="C3XYV0"/>
<evidence type="ECO:0000256" key="2">
    <source>
        <dbReference type="ARBA" id="ARBA00022614"/>
    </source>
</evidence>
<feature type="region of interest" description="Disordered" evidence="10">
    <location>
        <begin position="349"/>
        <end position="378"/>
    </location>
</feature>
<dbReference type="PROSITE" id="PS51450">
    <property type="entry name" value="LRR"/>
    <property type="match status" value="2"/>
</dbReference>
<dbReference type="InterPro" id="IPR052313">
    <property type="entry name" value="GPIb-IX-V_Complex"/>
</dbReference>
<accession>C3XYV0</accession>
<dbReference type="InterPro" id="IPR003591">
    <property type="entry name" value="Leu-rich_rpt_typical-subtyp"/>
</dbReference>
<feature type="compositionally biased region" description="Polar residues" evidence="10">
    <location>
        <begin position="576"/>
        <end position="587"/>
    </location>
</feature>
<evidence type="ECO:0000256" key="1">
    <source>
        <dbReference type="ARBA" id="ARBA00004167"/>
    </source>
</evidence>
<comment type="subcellular location">
    <subcellularLocation>
        <location evidence="1">Membrane</location>
        <topology evidence="1">Single-pass membrane protein</topology>
    </subcellularLocation>
</comment>
<dbReference type="InterPro" id="IPR032675">
    <property type="entry name" value="LRR_dom_sf"/>
</dbReference>
<organism>
    <name type="scientific">Branchiostoma floridae</name>
    <name type="common">Florida lancelet</name>
    <name type="synonym">Amphioxus</name>
    <dbReference type="NCBI Taxonomy" id="7739"/>
    <lineage>
        <taxon>Eukaryota</taxon>
        <taxon>Metazoa</taxon>
        <taxon>Chordata</taxon>
        <taxon>Cephalochordata</taxon>
        <taxon>Leptocardii</taxon>
        <taxon>Amphioxiformes</taxon>
        <taxon>Branchiostomatidae</taxon>
        <taxon>Branchiostoma</taxon>
    </lineage>
</organism>
<evidence type="ECO:0000256" key="7">
    <source>
        <dbReference type="ARBA" id="ARBA00022989"/>
    </source>
</evidence>
<dbReference type="Pfam" id="PF13855">
    <property type="entry name" value="LRR_8"/>
    <property type="match status" value="1"/>
</dbReference>
<keyword evidence="2" id="KW-0433">Leucine-rich repeat</keyword>
<evidence type="ECO:0000313" key="12">
    <source>
        <dbReference type="EMBL" id="EEN66985.1"/>
    </source>
</evidence>
<evidence type="ECO:0000256" key="10">
    <source>
        <dbReference type="SAM" id="MobiDB-lite"/>
    </source>
</evidence>
<evidence type="ECO:0000256" key="8">
    <source>
        <dbReference type="ARBA" id="ARBA00023136"/>
    </source>
</evidence>
<keyword evidence="4" id="KW-0732">Signal</keyword>
<feature type="region of interest" description="Disordered" evidence="10">
    <location>
        <begin position="510"/>
        <end position="552"/>
    </location>
</feature>
<dbReference type="SUPFAM" id="SSF52058">
    <property type="entry name" value="L domain-like"/>
    <property type="match status" value="1"/>
</dbReference>
<evidence type="ECO:0000256" key="9">
    <source>
        <dbReference type="ARBA" id="ARBA00023157"/>
    </source>
</evidence>
<dbReference type="PANTHER" id="PTHR22650:SF4">
    <property type="entry name" value="LEUCINE-RICH REPEAT AND TRANSMEMBRANE DOMAIN-CONTAINING PROTEIN 2-LIKE"/>
    <property type="match status" value="1"/>
</dbReference>
<feature type="region of interest" description="Disordered" evidence="10">
    <location>
        <begin position="565"/>
        <end position="612"/>
    </location>
</feature>
<sequence length="703" mass="76083">MGIVSSKSSKSTIIKIASIQPGTFTNLHELGDLDLSCNQITSIQPYTFTNPKLYRLYLHGNQITSIRPGTFTNLSRLNSLHLHENQISALPPSAHDMLSAVRVVEIDKNPWQCDCGMIPFRLKMTGFALFETQITCAQPDKFRGKKIKDINPEDLICNETTMSTLPFTSFTPAAVSTSSSFGNTESNSSPIPHLVGSVSVTQPLSDRPESINTCHKGTTTSSYHWYFKTNTDQIPRNVGLTTAPPFANTSDNESAPSFPLPVLTGSICGTGGGIVLIGVIVLTVWYKRRTGHPPSGQNSNVILTDTNTTATVEAREQIGQGQPQANTQKVTNLTHKQMLEVLKPNVMYAGAGTPQKDSTSTSSHDQAGQGQSQAITENNTNPTLAVTVSGHGQAGCQAFYHNEPSYNVGPTAELYKVVGRYQAIIKSNTNTTAAVNTIGHGHQYEDVDTQHDQTGQGQSQAITKSHTNTAATAIISDHDQIEQDQSHATTPSFDASNLAYSQRVYTSHPNILYTGVGSPPDHPKNEGPRKPESPNQSPKDEPPPLPPPREGADTLLAVSEPYIYEDVDSPLKSPNPKGTGTRQSTKNEALGKANKTKPSKEDPPPLPPSRRVGDALLAASQTHLYEDVDAPKTCPKPKGTGRKKFAKNEALGTDKIPLNINLPHSPHRVKARPGLRSQQELMTTCTSMKITNLNSNLKVKHHP</sequence>
<dbReference type="PANTHER" id="PTHR22650">
    <property type="entry name" value="GLYCOPROTEIN IB BETA"/>
    <property type="match status" value="1"/>
</dbReference>
<proteinExistence type="predicted"/>
<keyword evidence="5" id="KW-0677">Repeat</keyword>
<protein>
    <recommendedName>
        <fullName evidence="11">LRRCT domain-containing protein</fullName>
    </recommendedName>
</protein>
<dbReference type="SMART" id="SM00082">
    <property type="entry name" value="LRRCT"/>
    <property type="match status" value="1"/>
</dbReference>
<keyword evidence="3" id="KW-0812">Transmembrane</keyword>
<evidence type="ECO:0000256" key="4">
    <source>
        <dbReference type="ARBA" id="ARBA00022729"/>
    </source>
</evidence>
<dbReference type="eggNOG" id="KOG0619">
    <property type="taxonomic scope" value="Eukaryota"/>
</dbReference>
<evidence type="ECO:0000256" key="6">
    <source>
        <dbReference type="ARBA" id="ARBA00022889"/>
    </source>
</evidence>
<keyword evidence="7" id="KW-1133">Transmembrane helix</keyword>
<evidence type="ECO:0000256" key="5">
    <source>
        <dbReference type="ARBA" id="ARBA00022737"/>
    </source>
</evidence>
<evidence type="ECO:0000259" key="11">
    <source>
        <dbReference type="SMART" id="SM00082"/>
    </source>
</evidence>
<dbReference type="SMART" id="SM00369">
    <property type="entry name" value="LRR_TYP"/>
    <property type="match status" value="3"/>
</dbReference>